<evidence type="ECO:0000313" key="2">
    <source>
        <dbReference type="Proteomes" id="UP001529510"/>
    </source>
</evidence>
<sequence length="59" mass="6883">MTLMPEQTVLPLVDKSSRQEITAGVSFQHPDIIANADVVQQYLSEPYYWRLPKQFKRSM</sequence>
<dbReference type="Proteomes" id="UP001529510">
    <property type="component" value="Unassembled WGS sequence"/>
</dbReference>
<gene>
    <name evidence="1" type="ORF">M9458_039434</name>
</gene>
<proteinExistence type="predicted"/>
<evidence type="ECO:0000313" key="1">
    <source>
        <dbReference type="EMBL" id="KAL0163681.1"/>
    </source>
</evidence>
<feature type="non-terminal residue" evidence="1">
    <location>
        <position position="59"/>
    </location>
</feature>
<comment type="caution">
    <text evidence="1">The sequence shown here is derived from an EMBL/GenBank/DDBJ whole genome shotgun (WGS) entry which is preliminary data.</text>
</comment>
<reference evidence="1 2" key="1">
    <citation type="submission" date="2024-05" db="EMBL/GenBank/DDBJ databases">
        <title>Genome sequencing and assembly of Indian major carp, Cirrhinus mrigala (Hamilton, 1822).</title>
        <authorList>
            <person name="Mohindra V."/>
            <person name="Chowdhury L.M."/>
            <person name="Lal K."/>
            <person name="Jena J.K."/>
        </authorList>
    </citation>
    <scope>NUCLEOTIDE SEQUENCE [LARGE SCALE GENOMIC DNA]</scope>
    <source>
        <strain evidence="1">CM1030</strain>
        <tissue evidence="1">Blood</tissue>
    </source>
</reference>
<protein>
    <submittedName>
        <fullName evidence="1">Uncharacterized protein</fullName>
    </submittedName>
</protein>
<keyword evidence="2" id="KW-1185">Reference proteome</keyword>
<organism evidence="1 2">
    <name type="scientific">Cirrhinus mrigala</name>
    <name type="common">Mrigala</name>
    <dbReference type="NCBI Taxonomy" id="683832"/>
    <lineage>
        <taxon>Eukaryota</taxon>
        <taxon>Metazoa</taxon>
        <taxon>Chordata</taxon>
        <taxon>Craniata</taxon>
        <taxon>Vertebrata</taxon>
        <taxon>Euteleostomi</taxon>
        <taxon>Actinopterygii</taxon>
        <taxon>Neopterygii</taxon>
        <taxon>Teleostei</taxon>
        <taxon>Ostariophysi</taxon>
        <taxon>Cypriniformes</taxon>
        <taxon>Cyprinidae</taxon>
        <taxon>Labeoninae</taxon>
        <taxon>Labeonini</taxon>
        <taxon>Cirrhinus</taxon>
    </lineage>
</organism>
<name>A0ABD0NR99_CIRMR</name>
<dbReference type="EMBL" id="JAMKFB020000020">
    <property type="protein sequence ID" value="KAL0163681.1"/>
    <property type="molecule type" value="Genomic_DNA"/>
</dbReference>
<accession>A0ABD0NR99</accession>
<dbReference type="AlphaFoldDB" id="A0ABD0NR99"/>